<protein>
    <submittedName>
        <fullName evidence="1">Uncharacterized protein</fullName>
    </submittedName>
</protein>
<gene>
    <name evidence="1" type="ORF">CINCED_3A016087</name>
</gene>
<accession>A0A5E4NDZ0</accession>
<name>A0A5E4NDZ0_9HEMI</name>
<sequence>MNINLFPDYLSKRKKAIYQKNVDRSDIEKCSKNILETYSDALDSDNFESKLIQFQEFRKLFLDTKQDPGYYLKYIRSMNIRHTIPNVNTILQIYLSMPRLNCSSER</sequence>
<proteinExistence type="predicted"/>
<dbReference type="EMBL" id="CABPRJ010002367">
    <property type="protein sequence ID" value="VVC43058.1"/>
    <property type="molecule type" value="Genomic_DNA"/>
</dbReference>
<reference evidence="1 2" key="1">
    <citation type="submission" date="2019-08" db="EMBL/GenBank/DDBJ databases">
        <authorList>
            <person name="Alioto T."/>
            <person name="Alioto T."/>
            <person name="Gomez Garrido J."/>
        </authorList>
    </citation>
    <scope>NUCLEOTIDE SEQUENCE [LARGE SCALE GENOMIC DNA]</scope>
</reference>
<evidence type="ECO:0000313" key="2">
    <source>
        <dbReference type="Proteomes" id="UP000325440"/>
    </source>
</evidence>
<keyword evidence="2" id="KW-1185">Reference proteome</keyword>
<dbReference type="Proteomes" id="UP000325440">
    <property type="component" value="Unassembled WGS sequence"/>
</dbReference>
<dbReference type="OrthoDB" id="6599302at2759"/>
<evidence type="ECO:0000313" key="1">
    <source>
        <dbReference type="EMBL" id="VVC43058.1"/>
    </source>
</evidence>
<organism evidence="1 2">
    <name type="scientific">Cinara cedri</name>
    <dbReference type="NCBI Taxonomy" id="506608"/>
    <lineage>
        <taxon>Eukaryota</taxon>
        <taxon>Metazoa</taxon>
        <taxon>Ecdysozoa</taxon>
        <taxon>Arthropoda</taxon>
        <taxon>Hexapoda</taxon>
        <taxon>Insecta</taxon>
        <taxon>Pterygota</taxon>
        <taxon>Neoptera</taxon>
        <taxon>Paraneoptera</taxon>
        <taxon>Hemiptera</taxon>
        <taxon>Sternorrhyncha</taxon>
        <taxon>Aphidomorpha</taxon>
        <taxon>Aphidoidea</taxon>
        <taxon>Aphididae</taxon>
        <taxon>Lachninae</taxon>
        <taxon>Cinara</taxon>
    </lineage>
</organism>
<dbReference type="AlphaFoldDB" id="A0A5E4NDZ0"/>